<dbReference type="InterPro" id="IPR004327">
    <property type="entry name" value="Phstyr_phstse_ac"/>
</dbReference>
<keyword evidence="11" id="KW-1185">Reference proteome</keyword>
<protein>
    <recommendedName>
        <fullName evidence="4">peptidylprolyl isomerase</fullName>
        <ecNumber evidence="4">5.2.1.8</ecNumber>
    </recommendedName>
</protein>
<evidence type="ECO:0000256" key="5">
    <source>
        <dbReference type="ARBA" id="ARBA00022490"/>
    </source>
</evidence>
<comment type="catalytic activity">
    <reaction evidence="1">
        <text>[protein]-peptidylproline (omega=180) = [protein]-peptidylproline (omega=0)</text>
        <dbReference type="Rhea" id="RHEA:16237"/>
        <dbReference type="Rhea" id="RHEA-COMP:10747"/>
        <dbReference type="Rhea" id="RHEA-COMP:10748"/>
        <dbReference type="ChEBI" id="CHEBI:83833"/>
        <dbReference type="ChEBI" id="CHEBI:83834"/>
        <dbReference type="EC" id="5.2.1.8"/>
    </reaction>
</comment>
<reference evidence="11" key="1">
    <citation type="journal article" date="2020" name="Stud. Mycol.">
        <title>101 Dothideomycetes genomes: A test case for predicting lifestyles and emergence of pathogens.</title>
        <authorList>
            <person name="Haridas S."/>
            <person name="Albert R."/>
            <person name="Binder M."/>
            <person name="Bloem J."/>
            <person name="LaButti K."/>
            <person name="Salamov A."/>
            <person name="Andreopoulos B."/>
            <person name="Baker S."/>
            <person name="Barry K."/>
            <person name="Bills G."/>
            <person name="Bluhm B."/>
            <person name="Cannon C."/>
            <person name="Castanera R."/>
            <person name="Culley D."/>
            <person name="Daum C."/>
            <person name="Ezra D."/>
            <person name="Gonzalez J."/>
            <person name="Henrissat B."/>
            <person name="Kuo A."/>
            <person name="Liang C."/>
            <person name="Lipzen A."/>
            <person name="Lutzoni F."/>
            <person name="Magnuson J."/>
            <person name="Mondo S."/>
            <person name="Nolan M."/>
            <person name="Ohm R."/>
            <person name="Pangilinan J."/>
            <person name="Park H.-J."/>
            <person name="Ramirez L."/>
            <person name="Alfaro M."/>
            <person name="Sun H."/>
            <person name="Tritt A."/>
            <person name="Yoshinaga Y."/>
            <person name="Zwiers L.-H."/>
            <person name="Turgeon B."/>
            <person name="Goodwin S."/>
            <person name="Spatafora J."/>
            <person name="Crous P."/>
            <person name="Grigoriev I."/>
        </authorList>
    </citation>
    <scope>NUCLEOTIDE SEQUENCE [LARGE SCALE GENOMIC DNA]</scope>
    <source>
        <strain evidence="11">CBS 304.66</strain>
    </source>
</reference>
<evidence type="ECO:0000256" key="2">
    <source>
        <dbReference type="ARBA" id="ARBA00004496"/>
    </source>
</evidence>
<dbReference type="InterPro" id="IPR037218">
    <property type="entry name" value="PTPA_sf"/>
</dbReference>
<evidence type="ECO:0000313" key="11">
    <source>
        <dbReference type="Proteomes" id="UP000800093"/>
    </source>
</evidence>
<dbReference type="OrthoDB" id="16120at2759"/>
<dbReference type="InterPro" id="IPR043170">
    <property type="entry name" value="PTPA_C_lid"/>
</dbReference>
<evidence type="ECO:0000256" key="7">
    <source>
        <dbReference type="ARBA" id="ARBA00023235"/>
    </source>
</evidence>
<name>A0A9P4JWH2_9PLEO</name>
<dbReference type="GO" id="GO:0005737">
    <property type="term" value="C:cytoplasm"/>
    <property type="evidence" value="ECO:0007669"/>
    <property type="project" value="UniProtKB-SubCell"/>
</dbReference>
<comment type="function">
    <text evidence="8">PPIases accelerate the folding of proteins. It catalyzes the cis-trans isomerization of proline imidic peptide bonds in oligopeptides. Acts as a regulatory subunit for PP2A-like phosphatases modulating their activity or substrate specificity, probably by inducing a conformational change in the catalytic subunit, a direct target of the PPIase. Can reactivate inactive phosphatase PP2A-phosphatase methylesterase complexes (PP2Ai) in presence of ATP and Mg(2+) by dissociating the inactive form from the complex.</text>
</comment>
<feature type="compositionally biased region" description="Polar residues" evidence="9">
    <location>
        <begin position="140"/>
        <end position="155"/>
    </location>
</feature>
<comment type="similarity">
    <text evidence="3">Belongs to the PTPA-type PPIase family.</text>
</comment>
<keyword evidence="7" id="KW-0413">Isomerase</keyword>
<feature type="compositionally biased region" description="Low complexity" evidence="9">
    <location>
        <begin position="74"/>
        <end position="105"/>
    </location>
</feature>
<feature type="region of interest" description="Disordered" evidence="9">
    <location>
        <begin position="40"/>
        <end position="164"/>
    </location>
</feature>
<dbReference type="SUPFAM" id="SSF140984">
    <property type="entry name" value="PTPA-like"/>
    <property type="match status" value="1"/>
</dbReference>
<dbReference type="GO" id="GO:0003755">
    <property type="term" value="F:peptidyl-prolyl cis-trans isomerase activity"/>
    <property type="evidence" value="ECO:0007669"/>
    <property type="project" value="UniProtKB-KW"/>
</dbReference>
<evidence type="ECO:0000256" key="6">
    <source>
        <dbReference type="ARBA" id="ARBA00023110"/>
    </source>
</evidence>
<keyword evidence="5" id="KW-0963">Cytoplasm</keyword>
<evidence type="ECO:0000256" key="4">
    <source>
        <dbReference type="ARBA" id="ARBA00013194"/>
    </source>
</evidence>
<organism evidence="10 11">
    <name type="scientific">Lojkania enalia</name>
    <dbReference type="NCBI Taxonomy" id="147567"/>
    <lineage>
        <taxon>Eukaryota</taxon>
        <taxon>Fungi</taxon>
        <taxon>Dikarya</taxon>
        <taxon>Ascomycota</taxon>
        <taxon>Pezizomycotina</taxon>
        <taxon>Dothideomycetes</taxon>
        <taxon>Pleosporomycetidae</taxon>
        <taxon>Pleosporales</taxon>
        <taxon>Pleosporales incertae sedis</taxon>
        <taxon>Lojkania</taxon>
    </lineage>
</organism>
<dbReference type="Pfam" id="PF03095">
    <property type="entry name" value="PTPA"/>
    <property type="match status" value="1"/>
</dbReference>
<keyword evidence="6" id="KW-0697">Rotamase</keyword>
<comment type="subcellular location">
    <subcellularLocation>
        <location evidence="2">Cytoplasm</location>
    </subcellularLocation>
</comment>
<evidence type="ECO:0000256" key="8">
    <source>
        <dbReference type="ARBA" id="ARBA00025287"/>
    </source>
</evidence>
<dbReference type="Proteomes" id="UP000800093">
    <property type="component" value="Unassembled WGS sequence"/>
</dbReference>
<dbReference type="EMBL" id="ML986822">
    <property type="protein sequence ID" value="KAF2257903.1"/>
    <property type="molecule type" value="Genomic_DNA"/>
</dbReference>
<dbReference type="AlphaFoldDB" id="A0A9P4JWH2"/>
<dbReference type="EC" id="5.2.1.8" evidence="4"/>
<sequence length="164" mass="17028">MLKMYNAEVLSKFPVVQHFPFGSLFVWERDPAATNIVKTVHTASQPSRSSAHSARPQPPLRGPLAELGTQSTRAPWAGGSAMPPASGAAAPWTSSRAPGRVSVPVPSGPNQPTKAPWASTTPLPPPSGSTTTAPWAKAGGSTTPGTTLGARSTRTPRADKKTQD</sequence>
<evidence type="ECO:0000256" key="3">
    <source>
        <dbReference type="ARBA" id="ARBA00011019"/>
    </source>
</evidence>
<feature type="compositionally biased region" description="Polar residues" evidence="9">
    <location>
        <begin position="41"/>
        <end position="52"/>
    </location>
</feature>
<proteinExistence type="inferred from homology"/>
<evidence type="ECO:0000313" key="10">
    <source>
        <dbReference type="EMBL" id="KAF2257903.1"/>
    </source>
</evidence>
<evidence type="ECO:0000256" key="1">
    <source>
        <dbReference type="ARBA" id="ARBA00000971"/>
    </source>
</evidence>
<dbReference type="GO" id="GO:0019211">
    <property type="term" value="F:phosphatase activator activity"/>
    <property type="evidence" value="ECO:0007669"/>
    <property type="project" value="InterPro"/>
</dbReference>
<dbReference type="Gene3D" id="1.20.120.1150">
    <property type="match status" value="1"/>
</dbReference>
<evidence type="ECO:0000256" key="9">
    <source>
        <dbReference type="SAM" id="MobiDB-lite"/>
    </source>
</evidence>
<comment type="caution">
    <text evidence="10">The sequence shown here is derived from an EMBL/GenBank/DDBJ whole genome shotgun (WGS) entry which is preliminary data.</text>
</comment>
<accession>A0A9P4JWH2</accession>
<gene>
    <name evidence="10" type="ORF">CC78DRAFT_166839</name>
</gene>